<feature type="chain" id="PRO_5047041072" description="Acetate kinase" evidence="3">
    <location>
        <begin position="31"/>
        <end position="445"/>
    </location>
</feature>
<evidence type="ECO:0000256" key="2">
    <source>
        <dbReference type="SAM" id="MobiDB-lite"/>
    </source>
</evidence>
<evidence type="ECO:0000256" key="3">
    <source>
        <dbReference type="SAM" id="SignalP"/>
    </source>
</evidence>
<reference evidence="4 5" key="1">
    <citation type="submission" date="2023-07" db="EMBL/GenBank/DDBJ databases">
        <authorList>
            <person name="Peeters C."/>
        </authorList>
    </citation>
    <scope>NUCLEOTIDE SEQUENCE [LARGE SCALE GENOMIC DNA]</scope>
    <source>
        <strain evidence="4 5">LMG 18101</strain>
    </source>
</reference>
<proteinExistence type="predicted"/>
<sequence>MKNAPWGPQGWSIHAVACACLLLCGRTALAQTSEPVDDKPPSFETLQRQLAEEQERLIELKHSIQQQEARLKSMRRALGMSELDTVRGAGAPGAGGDASSGEAAAQMAQNNGQPGSTPVGKPPEPSDQPPRVAQIFDEPSALTPPGKFVVEPSLQMAYSSSDRVALVGYTIIPALLIGLIDVREVKTTTLTSTLAVRYGLAKRWELELRMPYVYSSSDTVSREIFTGTAADNAFSSHGHGIGDVEMTARYQISAGGVDKPFTIGWLRFKTRTGKDPFEVTTDCVTRCVSNTTGTGLPLQQPTGSGFYALQPGLTWLYPTDPAVFFGSVSYLHNFERKGVSLNLVDGSQQFLGDVKAGDIIGLNFGMGLALNEKASFSIGYDQSIIGPTTQNGQRVPGSVRTILGTLLVGYSYRISPKMTLNLSVGAGLTRDTPDLTVTLRLPIQF</sequence>
<keyword evidence="5" id="KW-1185">Reference proteome</keyword>
<dbReference type="PROSITE" id="PS51257">
    <property type="entry name" value="PROKAR_LIPOPROTEIN"/>
    <property type="match status" value="1"/>
</dbReference>
<evidence type="ECO:0000313" key="4">
    <source>
        <dbReference type="EMBL" id="CAJ0814792.1"/>
    </source>
</evidence>
<accession>A0ABM9K667</accession>
<feature type="compositionally biased region" description="Polar residues" evidence="2">
    <location>
        <begin position="107"/>
        <end position="116"/>
    </location>
</feature>
<feature type="signal peptide" evidence="3">
    <location>
        <begin position="1"/>
        <end position="30"/>
    </location>
</feature>
<protein>
    <recommendedName>
        <fullName evidence="6">Acetate kinase</fullName>
    </recommendedName>
</protein>
<dbReference type="RefSeq" id="WP_199026725.1">
    <property type="nucleotide sequence ID" value="NZ_CATZLL010000006.1"/>
</dbReference>
<evidence type="ECO:0000313" key="5">
    <source>
        <dbReference type="Proteomes" id="UP001189757"/>
    </source>
</evidence>
<name>A0ABM9K667_9RALS</name>
<feature type="coiled-coil region" evidence="1">
    <location>
        <begin position="43"/>
        <end position="77"/>
    </location>
</feature>
<evidence type="ECO:0008006" key="6">
    <source>
        <dbReference type="Google" id="ProtNLM"/>
    </source>
</evidence>
<keyword evidence="1" id="KW-0175">Coiled coil</keyword>
<feature type="region of interest" description="Disordered" evidence="2">
    <location>
        <begin position="86"/>
        <end position="132"/>
    </location>
</feature>
<gene>
    <name evidence="4" type="ORF">LMG18101_02368</name>
</gene>
<evidence type="ECO:0000256" key="1">
    <source>
        <dbReference type="SAM" id="Coils"/>
    </source>
</evidence>
<comment type="caution">
    <text evidence="4">The sequence shown here is derived from an EMBL/GenBank/DDBJ whole genome shotgun (WGS) entry which is preliminary data.</text>
</comment>
<organism evidence="4 5">
    <name type="scientific">Ralstonia flaminis</name>
    <dbReference type="NCBI Taxonomy" id="3058597"/>
    <lineage>
        <taxon>Bacteria</taxon>
        <taxon>Pseudomonadati</taxon>
        <taxon>Pseudomonadota</taxon>
        <taxon>Betaproteobacteria</taxon>
        <taxon>Burkholderiales</taxon>
        <taxon>Burkholderiaceae</taxon>
        <taxon>Ralstonia</taxon>
    </lineage>
</organism>
<keyword evidence="3" id="KW-0732">Signal</keyword>
<dbReference type="EMBL" id="CATZLL010000006">
    <property type="protein sequence ID" value="CAJ0814792.1"/>
    <property type="molecule type" value="Genomic_DNA"/>
</dbReference>
<dbReference type="Proteomes" id="UP001189757">
    <property type="component" value="Unassembled WGS sequence"/>
</dbReference>